<feature type="domain" description="GFO/IDH/MocA-like oxidoreductase" evidence="2">
    <location>
        <begin position="135"/>
        <end position="242"/>
    </location>
</feature>
<dbReference type="InterPro" id="IPR000683">
    <property type="entry name" value="Gfo/Idh/MocA-like_OxRdtase_N"/>
</dbReference>
<dbReference type="AlphaFoldDB" id="A0A926ZY39"/>
<dbReference type="Proteomes" id="UP000662185">
    <property type="component" value="Unassembled WGS sequence"/>
</dbReference>
<comment type="caution">
    <text evidence="3">The sequence shown here is derived from an EMBL/GenBank/DDBJ whole genome shotgun (WGS) entry which is preliminary data.</text>
</comment>
<keyword evidence="4" id="KW-1185">Reference proteome</keyword>
<evidence type="ECO:0000313" key="3">
    <source>
        <dbReference type="EMBL" id="MBD2292147.1"/>
    </source>
</evidence>
<dbReference type="PANTHER" id="PTHR43377:SF6">
    <property type="entry name" value="GFO_IDH_MOCA-LIKE OXIDOREDUCTASE N-TERMINAL DOMAIN-CONTAINING PROTEIN"/>
    <property type="match status" value="1"/>
</dbReference>
<sequence length="320" mass="35500">MVTDLSEKSVIVVGAGNWGKNLVRNFHALGALQGVAETHPGLRETIATTYPDISIYADFQAAIETDIPAIVLATTAPTHYELAMAALAAGKDVFVEKPMTLRTDEARKLAEYADQQGKILMVGHLLLYQSAIAWMRDYLASGKAGQVLHVATQRLKLGKVRTEENVWWSFAPHDVSVVLDLLGNPKLTQVQAQGKAILQPKIADFVQVDLSFSTGQSAQISCSWYWPLTQRSTVVIAEKQMLVYDEVQQTVTIHNKYIDQNLQHHDQGSEVVEVANSEPLKIECQHFLECLKTRQKPRSDGWNGVAVVEILEEAQKILND</sequence>
<dbReference type="InterPro" id="IPR036291">
    <property type="entry name" value="NAD(P)-bd_dom_sf"/>
</dbReference>
<evidence type="ECO:0000259" key="2">
    <source>
        <dbReference type="Pfam" id="PF22725"/>
    </source>
</evidence>
<proteinExistence type="predicted"/>
<dbReference type="Pfam" id="PF22725">
    <property type="entry name" value="GFO_IDH_MocA_C3"/>
    <property type="match status" value="1"/>
</dbReference>
<dbReference type="EMBL" id="JACJQU010000001">
    <property type="protein sequence ID" value="MBD2292147.1"/>
    <property type="molecule type" value="Genomic_DNA"/>
</dbReference>
<organism evidence="3 4">
    <name type="scientific">Anabaena sphaerica FACHB-251</name>
    <dbReference type="NCBI Taxonomy" id="2692883"/>
    <lineage>
        <taxon>Bacteria</taxon>
        <taxon>Bacillati</taxon>
        <taxon>Cyanobacteriota</taxon>
        <taxon>Cyanophyceae</taxon>
        <taxon>Nostocales</taxon>
        <taxon>Nostocaceae</taxon>
        <taxon>Anabaena</taxon>
    </lineage>
</organism>
<dbReference type="InterPro" id="IPR055170">
    <property type="entry name" value="GFO_IDH_MocA-like_dom"/>
</dbReference>
<dbReference type="PANTHER" id="PTHR43377">
    <property type="entry name" value="BILIVERDIN REDUCTASE A"/>
    <property type="match status" value="1"/>
</dbReference>
<reference evidence="4" key="1">
    <citation type="journal article" date="2020" name="ISME J.">
        <title>Comparative genomics reveals insights into cyanobacterial evolution and habitat adaptation.</title>
        <authorList>
            <person name="Chen M.Y."/>
            <person name="Teng W.K."/>
            <person name="Zhao L."/>
            <person name="Hu C.X."/>
            <person name="Zhou Y.K."/>
            <person name="Han B.P."/>
            <person name="Song L.R."/>
            <person name="Shu W.S."/>
        </authorList>
    </citation>
    <scope>NUCLEOTIDE SEQUENCE [LARGE SCALE GENOMIC DNA]</scope>
    <source>
        <strain evidence="4">FACHB-251</strain>
    </source>
</reference>
<name>A0A926ZY39_9NOST</name>
<gene>
    <name evidence="3" type="ORF">H6G06_01295</name>
</gene>
<dbReference type="InterPro" id="IPR051450">
    <property type="entry name" value="Gfo/Idh/MocA_Oxidoreductases"/>
</dbReference>
<dbReference type="Gene3D" id="3.30.360.10">
    <property type="entry name" value="Dihydrodipicolinate Reductase, domain 2"/>
    <property type="match status" value="1"/>
</dbReference>
<dbReference type="Pfam" id="PF01408">
    <property type="entry name" value="GFO_IDH_MocA"/>
    <property type="match status" value="1"/>
</dbReference>
<dbReference type="Gene3D" id="3.40.50.720">
    <property type="entry name" value="NAD(P)-binding Rossmann-like Domain"/>
    <property type="match status" value="1"/>
</dbReference>
<evidence type="ECO:0000313" key="4">
    <source>
        <dbReference type="Proteomes" id="UP000662185"/>
    </source>
</evidence>
<dbReference type="SUPFAM" id="SSF55347">
    <property type="entry name" value="Glyceraldehyde-3-phosphate dehydrogenase-like, C-terminal domain"/>
    <property type="match status" value="1"/>
</dbReference>
<protein>
    <submittedName>
        <fullName evidence="3">Gfo/Idh/MocA family oxidoreductase</fullName>
    </submittedName>
</protein>
<dbReference type="SUPFAM" id="SSF51735">
    <property type="entry name" value="NAD(P)-binding Rossmann-fold domains"/>
    <property type="match status" value="1"/>
</dbReference>
<dbReference type="RefSeq" id="WP_190556297.1">
    <property type="nucleotide sequence ID" value="NZ_JACJQU010000001.1"/>
</dbReference>
<accession>A0A926ZY39</accession>
<evidence type="ECO:0000259" key="1">
    <source>
        <dbReference type="Pfam" id="PF01408"/>
    </source>
</evidence>
<dbReference type="GO" id="GO:0000166">
    <property type="term" value="F:nucleotide binding"/>
    <property type="evidence" value="ECO:0007669"/>
    <property type="project" value="InterPro"/>
</dbReference>
<feature type="domain" description="Gfo/Idh/MocA-like oxidoreductase N-terminal" evidence="1">
    <location>
        <begin position="9"/>
        <end position="124"/>
    </location>
</feature>